<feature type="domain" description="Response regulatory" evidence="7">
    <location>
        <begin position="7"/>
        <end position="123"/>
    </location>
</feature>
<dbReference type="InterPro" id="IPR039420">
    <property type="entry name" value="WalR-like"/>
</dbReference>
<keyword evidence="9" id="KW-1185">Reference proteome</keyword>
<dbReference type="Proteomes" id="UP000837932">
    <property type="component" value="Unassembled WGS sequence"/>
</dbReference>
<dbReference type="CDD" id="cd17535">
    <property type="entry name" value="REC_NarL-like"/>
    <property type="match status" value="1"/>
</dbReference>
<name>A0ABN8EQH7_9BACT</name>
<dbReference type="PRINTS" id="PR00038">
    <property type="entry name" value="HTHLUXR"/>
</dbReference>
<dbReference type="Pfam" id="PF00196">
    <property type="entry name" value="GerE"/>
    <property type="match status" value="1"/>
</dbReference>
<evidence type="ECO:0000256" key="2">
    <source>
        <dbReference type="ARBA" id="ARBA00023015"/>
    </source>
</evidence>
<keyword evidence="4" id="KW-0804">Transcription</keyword>
<dbReference type="EMBL" id="CAKLPY010000001">
    <property type="protein sequence ID" value="CAH0995155.1"/>
    <property type="molecule type" value="Genomic_DNA"/>
</dbReference>
<dbReference type="RefSeq" id="WP_238805552.1">
    <property type="nucleotide sequence ID" value="NZ_CAKLPY010000001.1"/>
</dbReference>
<keyword evidence="3" id="KW-0238">DNA-binding</keyword>
<dbReference type="InterPro" id="IPR000792">
    <property type="entry name" value="Tscrpt_reg_LuxR_C"/>
</dbReference>
<evidence type="ECO:0000256" key="3">
    <source>
        <dbReference type="ARBA" id="ARBA00023125"/>
    </source>
</evidence>
<dbReference type="InterPro" id="IPR058245">
    <property type="entry name" value="NreC/VraR/RcsB-like_REC"/>
</dbReference>
<protein>
    <submittedName>
        <fullName evidence="8">Transcriptional regulatory protein LnrK</fullName>
    </submittedName>
</protein>
<dbReference type="PROSITE" id="PS00622">
    <property type="entry name" value="HTH_LUXR_1"/>
    <property type="match status" value="1"/>
</dbReference>
<dbReference type="PANTHER" id="PTHR43214:SF24">
    <property type="entry name" value="TRANSCRIPTIONAL REGULATORY PROTEIN NARL-RELATED"/>
    <property type="match status" value="1"/>
</dbReference>
<dbReference type="SUPFAM" id="SSF46894">
    <property type="entry name" value="C-terminal effector domain of the bipartite response regulators"/>
    <property type="match status" value="1"/>
</dbReference>
<dbReference type="Gene3D" id="3.40.50.2300">
    <property type="match status" value="1"/>
</dbReference>
<dbReference type="InterPro" id="IPR001789">
    <property type="entry name" value="Sig_transdc_resp-reg_receiver"/>
</dbReference>
<dbReference type="PROSITE" id="PS50043">
    <property type="entry name" value="HTH_LUXR_2"/>
    <property type="match status" value="1"/>
</dbReference>
<dbReference type="SUPFAM" id="SSF52172">
    <property type="entry name" value="CheY-like"/>
    <property type="match status" value="1"/>
</dbReference>
<feature type="domain" description="HTH luxR-type" evidence="6">
    <location>
        <begin position="147"/>
        <end position="212"/>
    </location>
</feature>
<dbReference type="Pfam" id="PF00072">
    <property type="entry name" value="Response_reg"/>
    <property type="match status" value="1"/>
</dbReference>
<dbReference type="InterPro" id="IPR016032">
    <property type="entry name" value="Sig_transdc_resp-reg_C-effctor"/>
</dbReference>
<accession>A0ABN8EQH7</accession>
<evidence type="ECO:0000313" key="9">
    <source>
        <dbReference type="Proteomes" id="UP000837932"/>
    </source>
</evidence>
<reference evidence="8" key="1">
    <citation type="submission" date="2021-12" db="EMBL/GenBank/DDBJ databases">
        <authorList>
            <person name="Rodrigo-Torres L."/>
            <person name="Arahal R. D."/>
            <person name="Lucena T."/>
        </authorList>
    </citation>
    <scope>NUCLEOTIDE SEQUENCE</scope>
    <source>
        <strain evidence="8">CECT 8858</strain>
    </source>
</reference>
<evidence type="ECO:0000256" key="4">
    <source>
        <dbReference type="ARBA" id="ARBA00023163"/>
    </source>
</evidence>
<sequence length="214" mass="24083">MSETVIKVALYEDNDTLRTSLSHLLQSSEEFNFLGSYNSPVDIIQNCNNTMPDVILMDVDMPLMNGIDATKLVKEQFPQINILILTVFEDKEKLFSALQAGASGYLLKKSKIIEIIEAIHEIYHGGSPMTPAIARKVLEYFTIPKIIKNEENNLSERELVILKCLVDGDSYKMIASNCYISMGTVRSHINNIYKKLHVNSKSEAVVKALKDKLV</sequence>
<dbReference type="PROSITE" id="PS50110">
    <property type="entry name" value="RESPONSE_REGULATORY"/>
    <property type="match status" value="1"/>
</dbReference>
<keyword evidence="1 5" id="KW-0597">Phosphoprotein</keyword>
<evidence type="ECO:0000313" key="8">
    <source>
        <dbReference type="EMBL" id="CAH0995155.1"/>
    </source>
</evidence>
<dbReference type="CDD" id="cd06170">
    <property type="entry name" value="LuxR_C_like"/>
    <property type="match status" value="1"/>
</dbReference>
<dbReference type="InterPro" id="IPR011006">
    <property type="entry name" value="CheY-like_superfamily"/>
</dbReference>
<feature type="modified residue" description="4-aspartylphosphate" evidence="5">
    <location>
        <position position="58"/>
    </location>
</feature>
<comment type="caution">
    <text evidence="8">The sequence shown here is derived from an EMBL/GenBank/DDBJ whole genome shotgun (WGS) entry which is preliminary data.</text>
</comment>
<evidence type="ECO:0000259" key="6">
    <source>
        <dbReference type="PROSITE" id="PS50043"/>
    </source>
</evidence>
<dbReference type="SMART" id="SM00421">
    <property type="entry name" value="HTH_LUXR"/>
    <property type="match status" value="1"/>
</dbReference>
<organism evidence="8 9">
    <name type="scientific">Emticicia aquatica</name>
    <dbReference type="NCBI Taxonomy" id="1681835"/>
    <lineage>
        <taxon>Bacteria</taxon>
        <taxon>Pseudomonadati</taxon>
        <taxon>Bacteroidota</taxon>
        <taxon>Cytophagia</taxon>
        <taxon>Cytophagales</taxon>
        <taxon>Leadbetterellaceae</taxon>
        <taxon>Emticicia</taxon>
    </lineage>
</organism>
<proteinExistence type="predicted"/>
<gene>
    <name evidence="8" type="primary">lnrK_1</name>
    <name evidence="8" type="ORF">EMA8858_01275</name>
</gene>
<evidence type="ECO:0000259" key="7">
    <source>
        <dbReference type="PROSITE" id="PS50110"/>
    </source>
</evidence>
<dbReference type="SMART" id="SM00448">
    <property type="entry name" value="REC"/>
    <property type="match status" value="1"/>
</dbReference>
<dbReference type="PANTHER" id="PTHR43214">
    <property type="entry name" value="TWO-COMPONENT RESPONSE REGULATOR"/>
    <property type="match status" value="1"/>
</dbReference>
<evidence type="ECO:0000256" key="5">
    <source>
        <dbReference type="PROSITE-ProRule" id="PRU00169"/>
    </source>
</evidence>
<keyword evidence="2" id="KW-0805">Transcription regulation</keyword>
<evidence type="ECO:0000256" key="1">
    <source>
        <dbReference type="ARBA" id="ARBA00022553"/>
    </source>
</evidence>